<proteinExistence type="predicted"/>
<name>A0A511ZF47_9BACI</name>
<gene>
    <name evidence="1" type="ORF">OSO01_07990</name>
</gene>
<evidence type="ECO:0000313" key="2">
    <source>
        <dbReference type="Proteomes" id="UP000321558"/>
    </source>
</evidence>
<keyword evidence="2" id="KW-1185">Reference proteome</keyword>
<comment type="caution">
    <text evidence="1">The sequence shown here is derived from an EMBL/GenBank/DDBJ whole genome shotgun (WGS) entry which is preliminary data.</text>
</comment>
<dbReference type="RefSeq" id="WP_246145035.1">
    <property type="nucleotide sequence ID" value="NZ_BJYM01000003.1"/>
</dbReference>
<keyword evidence="1" id="KW-0808">Transferase</keyword>
<accession>A0A511ZF47</accession>
<dbReference type="SUPFAM" id="SSF81301">
    <property type="entry name" value="Nucleotidyltransferase"/>
    <property type="match status" value="1"/>
</dbReference>
<protein>
    <submittedName>
        <fullName evidence="1">Nucleotidyltransferase</fullName>
    </submittedName>
</protein>
<sequence>MELKSGYGLDPDGYIISDVSMDKIDLRYLPCIEETVDWLKNLYQQQLHSVYLYGSVPRGDAVLIKSDLDIIAMFRTKLTASQLDELKKLAGKLTKKYQSLVREVGIAIADYDYTFDTSNYYENAFLKEICVCVYGEDVRECFGPYKLTPEIPISFNGDICEVRNRVLKRMKAASDEDFKILLQGFCRKLIRTYYSMTMVRSQIWTTRLYEQSKVVVQYFPEKEDVIHTLLNWIEEPSADRNPAYKLLHKEGEWTCRNFIKEAGKFC</sequence>
<organism evidence="1 2">
    <name type="scientific">Oceanobacillus sojae</name>
    <dbReference type="NCBI Taxonomy" id="582851"/>
    <lineage>
        <taxon>Bacteria</taxon>
        <taxon>Bacillati</taxon>
        <taxon>Bacillota</taxon>
        <taxon>Bacilli</taxon>
        <taxon>Bacillales</taxon>
        <taxon>Bacillaceae</taxon>
        <taxon>Oceanobacillus</taxon>
    </lineage>
</organism>
<dbReference type="AlphaFoldDB" id="A0A511ZF47"/>
<dbReference type="InterPro" id="IPR043519">
    <property type="entry name" value="NT_sf"/>
</dbReference>
<reference evidence="1 2" key="1">
    <citation type="submission" date="2019-07" db="EMBL/GenBank/DDBJ databases">
        <title>Whole genome shotgun sequence of Oceanobacillus sojae NBRC 105379.</title>
        <authorList>
            <person name="Hosoyama A."/>
            <person name="Uohara A."/>
            <person name="Ohji S."/>
            <person name="Ichikawa N."/>
        </authorList>
    </citation>
    <scope>NUCLEOTIDE SEQUENCE [LARGE SCALE GENOMIC DNA]</scope>
    <source>
        <strain evidence="1 2">NBRC 105379</strain>
    </source>
</reference>
<dbReference type="Proteomes" id="UP000321558">
    <property type="component" value="Unassembled WGS sequence"/>
</dbReference>
<dbReference type="EMBL" id="BJYM01000003">
    <property type="protein sequence ID" value="GEN86060.1"/>
    <property type="molecule type" value="Genomic_DNA"/>
</dbReference>
<dbReference type="GO" id="GO:0016740">
    <property type="term" value="F:transferase activity"/>
    <property type="evidence" value="ECO:0007669"/>
    <property type="project" value="UniProtKB-KW"/>
</dbReference>
<evidence type="ECO:0000313" key="1">
    <source>
        <dbReference type="EMBL" id="GEN86060.1"/>
    </source>
</evidence>
<dbReference type="CDD" id="cd05403">
    <property type="entry name" value="NT_KNTase_like"/>
    <property type="match status" value="1"/>
</dbReference>
<dbReference type="Gene3D" id="3.30.460.10">
    <property type="entry name" value="Beta Polymerase, domain 2"/>
    <property type="match status" value="1"/>
</dbReference>